<feature type="non-terminal residue" evidence="6">
    <location>
        <position position="1"/>
    </location>
</feature>
<feature type="transmembrane region" description="Helical" evidence="5">
    <location>
        <begin position="221"/>
        <end position="242"/>
    </location>
</feature>
<evidence type="ECO:0000256" key="2">
    <source>
        <dbReference type="ARBA" id="ARBA00022692"/>
    </source>
</evidence>
<keyword evidence="4 5" id="KW-0472">Membrane</keyword>
<sequence length="251" mass="27522">VSQPLLPLVIVALAGAGAIGLVRRSRALTWAGLCAAWSFYLPVLLAIFQVSIGMALIYGGLLAFLYGIWSPLLSLEATSWLVRGRISGLQPLQPATPALILLGFLLLALGLAQVVRARLRGAGLVTDGLYSLVRHPQYLGVSILTLGFVLYGLRPIDFIAWANLVLLQLILAGAEEAKLQERFGRSYASYRERVPFILPFLPRRLRQRFGGVFPAGWKRKLAIALIYLLVMAALIVLLWFAWQASGGMLMR</sequence>
<dbReference type="PANTHER" id="PTHR12714">
    <property type="entry name" value="PROTEIN-S ISOPRENYLCYSTEINE O-METHYLTRANSFERASE"/>
    <property type="match status" value="1"/>
</dbReference>
<feature type="transmembrane region" description="Helical" evidence="5">
    <location>
        <begin position="95"/>
        <end position="115"/>
    </location>
</feature>
<dbReference type="EMBL" id="LQMQ01000064">
    <property type="protein sequence ID" value="KUO39460.1"/>
    <property type="molecule type" value="Genomic_DNA"/>
</dbReference>
<dbReference type="GO" id="GO:0016740">
    <property type="term" value="F:transferase activity"/>
    <property type="evidence" value="ECO:0007669"/>
    <property type="project" value="UniProtKB-ARBA"/>
</dbReference>
<dbReference type="Pfam" id="PF04191">
    <property type="entry name" value="PEMT"/>
    <property type="match status" value="1"/>
</dbReference>
<reference evidence="6 7" key="1">
    <citation type="journal article" date="2016" name="Nat. Microbiol.">
        <title>Genomic inference of the metabolism of cosmopolitan subsurface Archaea, Hadesarchaea.</title>
        <authorList>
            <person name="Baker B.J."/>
            <person name="Saw J.H."/>
            <person name="Lind A.E."/>
            <person name="Lazar C.S."/>
            <person name="Hinrichs K.-U."/>
            <person name="Teske A.P."/>
            <person name="Ettema T.J."/>
        </authorList>
    </citation>
    <scope>NUCLEOTIDE SEQUENCE [LARGE SCALE GENOMIC DNA]</scope>
</reference>
<comment type="subcellular location">
    <subcellularLocation>
        <location evidence="1">Endomembrane system</location>
        <topology evidence="1">Multi-pass membrane protein</topology>
    </subcellularLocation>
</comment>
<proteinExistence type="predicted"/>
<dbReference type="PANTHER" id="PTHR12714:SF9">
    <property type="entry name" value="PROTEIN-S-ISOPRENYLCYSTEINE O-METHYLTRANSFERASE"/>
    <property type="match status" value="1"/>
</dbReference>
<dbReference type="InterPro" id="IPR007318">
    <property type="entry name" value="Phopholipid_MeTrfase"/>
</dbReference>
<feature type="transmembrane region" description="Helical" evidence="5">
    <location>
        <begin position="136"/>
        <end position="153"/>
    </location>
</feature>
<feature type="transmembrane region" description="Helical" evidence="5">
    <location>
        <begin position="55"/>
        <end position="75"/>
    </location>
</feature>
<dbReference type="Gene3D" id="1.20.120.1630">
    <property type="match status" value="1"/>
</dbReference>
<organism evidence="6 7">
    <name type="scientific">Hadarchaeum yellowstonense</name>
    <dbReference type="NCBI Taxonomy" id="1776334"/>
    <lineage>
        <taxon>Archaea</taxon>
        <taxon>Methanobacteriati</taxon>
        <taxon>Candidatus Hadarchaeota</taxon>
        <taxon>Candidatus Hadarchaeia</taxon>
        <taxon>Candidatus Hadarchaeales</taxon>
        <taxon>Candidatus Hadarchaeaceae</taxon>
        <taxon>Candidatus Hadarchaeum</taxon>
    </lineage>
</organism>
<gene>
    <name evidence="6" type="ORF">APZ16_02430</name>
</gene>
<keyword evidence="2 5" id="KW-0812">Transmembrane</keyword>
<evidence type="ECO:0000256" key="3">
    <source>
        <dbReference type="ARBA" id="ARBA00022989"/>
    </source>
</evidence>
<name>A0A147JSI9_HADYE</name>
<evidence type="ECO:0000313" key="6">
    <source>
        <dbReference type="EMBL" id="KUO39460.1"/>
    </source>
</evidence>
<keyword evidence="3 5" id="KW-1133">Transmembrane helix</keyword>
<dbReference type="Proteomes" id="UP000074294">
    <property type="component" value="Unassembled WGS sequence"/>
</dbReference>
<feature type="transmembrane region" description="Helical" evidence="5">
    <location>
        <begin position="28"/>
        <end position="48"/>
    </location>
</feature>
<dbReference type="GO" id="GO:0012505">
    <property type="term" value="C:endomembrane system"/>
    <property type="evidence" value="ECO:0007669"/>
    <property type="project" value="UniProtKB-SubCell"/>
</dbReference>
<evidence type="ECO:0000313" key="7">
    <source>
        <dbReference type="Proteomes" id="UP000074294"/>
    </source>
</evidence>
<accession>A0A147JSI9</accession>
<evidence type="ECO:0000256" key="1">
    <source>
        <dbReference type="ARBA" id="ARBA00004127"/>
    </source>
</evidence>
<dbReference type="STRING" id="1776334.APZ16_02430"/>
<evidence type="ECO:0000256" key="4">
    <source>
        <dbReference type="ARBA" id="ARBA00023136"/>
    </source>
</evidence>
<dbReference type="AlphaFoldDB" id="A0A147JSI9"/>
<evidence type="ECO:0000256" key="5">
    <source>
        <dbReference type="SAM" id="Phobius"/>
    </source>
</evidence>
<evidence type="ECO:0008006" key="8">
    <source>
        <dbReference type="Google" id="ProtNLM"/>
    </source>
</evidence>
<comment type="caution">
    <text evidence="6">The sequence shown here is derived from an EMBL/GenBank/DDBJ whole genome shotgun (WGS) entry which is preliminary data.</text>
</comment>
<protein>
    <recommendedName>
        <fullName evidence="8">DUF1295 domain-containing protein</fullName>
    </recommendedName>
</protein>